<dbReference type="SUPFAM" id="SSF53720">
    <property type="entry name" value="ALDH-like"/>
    <property type="match status" value="1"/>
</dbReference>
<evidence type="ECO:0000259" key="5">
    <source>
        <dbReference type="Pfam" id="PF00171"/>
    </source>
</evidence>
<dbReference type="PANTHER" id="PTHR11699">
    <property type="entry name" value="ALDEHYDE DEHYDROGENASE-RELATED"/>
    <property type="match status" value="1"/>
</dbReference>
<proteinExistence type="inferred from homology"/>
<dbReference type="InterPro" id="IPR044086">
    <property type="entry name" value="LUC3-like"/>
</dbReference>
<comment type="caution">
    <text evidence="6">The sequence shown here is derived from an EMBL/GenBank/DDBJ whole genome shotgun (WGS) entry which is preliminary data.</text>
</comment>
<dbReference type="GO" id="GO:0016620">
    <property type="term" value="F:oxidoreductase activity, acting on the aldehyde or oxo group of donors, NAD or NADP as acceptor"/>
    <property type="evidence" value="ECO:0007669"/>
    <property type="project" value="InterPro"/>
</dbReference>
<protein>
    <submittedName>
        <fullName evidence="6">Acyl-CoA reductase-like NAD-dependent aldehyde dehydrogenase</fullName>
    </submittedName>
</protein>
<feature type="active site" evidence="3">
    <location>
        <position position="240"/>
    </location>
</feature>
<dbReference type="InterPro" id="IPR016161">
    <property type="entry name" value="Ald_DH/histidinol_DH"/>
</dbReference>
<dbReference type="FunFam" id="3.40.605.10:FF:000007">
    <property type="entry name" value="NAD/NADP-dependent betaine aldehyde dehydrogenase"/>
    <property type="match status" value="1"/>
</dbReference>
<dbReference type="EMBL" id="JACHNZ010000005">
    <property type="protein sequence ID" value="MBB4631128.1"/>
    <property type="molecule type" value="Genomic_DNA"/>
</dbReference>
<accession>A0A7W7B165</accession>
<dbReference type="InterPro" id="IPR029510">
    <property type="entry name" value="Ald_DH_CS_GLU"/>
</dbReference>
<keyword evidence="2 4" id="KW-0560">Oxidoreductase</keyword>
<name>A0A7W7B165_9SPHN</name>
<evidence type="ECO:0000256" key="2">
    <source>
        <dbReference type="ARBA" id="ARBA00023002"/>
    </source>
</evidence>
<evidence type="ECO:0000256" key="1">
    <source>
        <dbReference type="ARBA" id="ARBA00009986"/>
    </source>
</evidence>
<organism evidence="6 7">
    <name type="scientific">Sphingosinicella soli</name>
    <dbReference type="NCBI Taxonomy" id="333708"/>
    <lineage>
        <taxon>Bacteria</taxon>
        <taxon>Pseudomonadati</taxon>
        <taxon>Pseudomonadota</taxon>
        <taxon>Alphaproteobacteria</taxon>
        <taxon>Sphingomonadales</taxon>
        <taxon>Sphingosinicellaceae</taxon>
        <taxon>Sphingosinicella</taxon>
    </lineage>
</organism>
<keyword evidence="7" id="KW-1185">Reference proteome</keyword>
<dbReference type="InterPro" id="IPR015590">
    <property type="entry name" value="Aldehyde_DH_dom"/>
</dbReference>
<reference evidence="6 7" key="1">
    <citation type="submission" date="2020-08" db="EMBL/GenBank/DDBJ databases">
        <title>Genomic Encyclopedia of Type Strains, Phase IV (KMG-IV): sequencing the most valuable type-strain genomes for metagenomic binning, comparative biology and taxonomic classification.</title>
        <authorList>
            <person name="Goeker M."/>
        </authorList>
    </citation>
    <scope>NUCLEOTIDE SEQUENCE [LARGE SCALE GENOMIC DNA]</scope>
    <source>
        <strain evidence="6 7">DSM 17328</strain>
    </source>
</reference>
<comment type="similarity">
    <text evidence="1 4">Belongs to the aldehyde dehydrogenase family.</text>
</comment>
<dbReference type="Pfam" id="PF00171">
    <property type="entry name" value="Aldedh"/>
    <property type="match status" value="1"/>
</dbReference>
<dbReference type="Proteomes" id="UP000566324">
    <property type="component" value="Unassembled WGS sequence"/>
</dbReference>
<evidence type="ECO:0000313" key="7">
    <source>
        <dbReference type="Proteomes" id="UP000566324"/>
    </source>
</evidence>
<dbReference type="PROSITE" id="PS00687">
    <property type="entry name" value="ALDEHYDE_DEHYDR_GLU"/>
    <property type="match status" value="1"/>
</dbReference>
<dbReference type="InterPro" id="IPR016163">
    <property type="entry name" value="Ald_DH_C"/>
</dbReference>
<dbReference type="InterPro" id="IPR016162">
    <property type="entry name" value="Ald_DH_N"/>
</dbReference>
<sequence>MDFKLVIGGKLVDGASTLDVVNPATEDLVSRAPRADHIQLDEAVSAAVRAFPEWAARSWDDRAEVLRAIAKVIDDNAEQLAVLITSEQGKPLSEARREVAGASGTLRAVSEMRLASRTFIETPDRKIYEHYVPLGVVAAIGPWNYPLLLLVAKIAPALLAGNTLVVKPAPTTPLSVLCLGMLVVNLVPPGVINIIVDNDDLGHLLSGHPDVAKISFTGSTVTGKKVMANAADTLKRLTLELGGNDPAIVLDDAIPSEISGQLFERAMINSGQVCVAIKRLYVPRFMYDEICAELVAHANAAKVGDGMDSPSHYGPVQNRRQFERIKELIVDATRNGALIAGGLPDEDRRGYFIEPTIVRDLSDDSRLVREEQFGPVLPVLAYDDVEDAITRANASVFGLGASVWSRDPARAEAVAARIQAGTVWVNRHGELSPAIPFCGSKHSGMGTDFSDDGLKGFCQSVVISVGP</sequence>
<feature type="domain" description="Aldehyde dehydrogenase" evidence="5">
    <location>
        <begin position="16"/>
        <end position="460"/>
    </location>
</feature>
<evidence type="ECO:0000256" key="3">
    <source>
        <dbReference type="PROSITE-ProRule" id="PRU10007"/>
    </source>
</evidence>
<dbReference type="AlphaFoldDB" id="A0A7W7B165"/>
<dbReference type="Gene3D" id="3.40.309.10">
    <property type="entry name" value="Aldehyde Dehydrogenase, Chain A, domain 2"/>
    <property type="match status" value="1"/>
</dbReference>
<gene>
    <name evidence="6" type="ORF">GGQ98_000735</name>
</gene>
<dbReference type="CDD" id="cd07106">
    <property type="entry name" value="ALDH_AldA-AAD23400"/>
    <property type="match status" value="1"/>
</dbReference>
<dbReference type="RefSeq" id="WP_184065226.1">
    <property type="nucleotide sequence ID" value="NZ_JACHNZ010000005.1"/>
</dbReference>
<dbReference type="Gene3D" id="3.40.605.10">
    <property type="entry name" value="Aldehyde Dehydrogenase, Chain A, domain 1"/>
    <property type="match status" value="1"/>
</dbReference>
<evidence type="ECO:0000256" key="4">
    <source>
        <dbReference type="RuleBase" id="RU003345"/>
    </source>
</evidence>
<evidence type="ECO:0000313" key="6">
    <source>
        <dbReference type="EMBL" id="MBB4631128.1"/>
    </source>
</evidence>